<dbReference type="AlphaFoldDB" id="A0A8D8YNE3"/>
<keyword evidence="2" id="KW-0732">Signal</keyword>
<reference evidence="3" key="1">
    <citation type="submission" date="2021-05" db="EMBL/GenBank/DDBJ databases">
        <authorList>
            <person name="Alioto T."/>
            <person name="Alioto T."/>
            <person name="Gomez Garrido J."/>
        </authorList>
    </citation>
    <scope>NUCLEOTIDE SEQUENCE</scope>
</reference>
<evidence type="ECO:0000256" key="2">
    <source>
        <dbReference type="SAM" id="SignalP"/>
    </source>
</evidence>
<dbReference type="EMBL" id="HBUF01385151">
    <property type="protein sequence ID" value="CAG6731867.1"/>
    <property type="molecule type" value="Transcribed_RNA"/>
</dbReference>
<dbReference type="EMBL" id="HBUF01537591">
    <property type="protein sequence ID" value="CAG6753848.1"/>
    <property type="molecule type" value="Transcribed_RNA"/>
</dbReference>
<sequence length="121" mass="14297">MARLVLGVLFVLSSVFYTLNLACDENCQKSLQDVKLEDRIEAKPNQFHVNILSRKRREKRRKKNGTDLKSNKTTTTEVIDFWDQTIPPWIEGYSTMKPEKMRGNPNWMKNFRHSKKKGPLW</sequence>
<feature type="compositionally biased region" description="Basic residues" evidence="1">
    <location>
        <begin position="110"/>
        <end position="121"/>
    </location>
</feature>
<feature type="signal peptide" evidence="2">
    <location>
        <begin position="1"/>
        <end position="22"/>
    </location>
</feature>
<evidence type="ECO:0000313" key="3">
    <source>
        <dbReference type="EMBL" id="CAG6731868.1"/>
    </source>
</evidence>
<dbReference type="EMBL" id="HBUF01328821">
    <property type="protein sequence ID" value="CAG6696469.1"/>
    <property type="molecule type" value="Transcribed_RNA"/>
</dbReference>
<evidence type="ECO:0000256" key="1">
    <source>
        <dbReference type="SAM" id="MobiDB-lite"/>
    </source>
</evidence>
<organism evidence="3">
    <name type="scientific">Cacopsylla melanoneura</name>
    <dbReference type="NCBI Taxonomy" id="428564"/>
    <lineage>
        <taxon>Eukaryota</taxon>
        <taxon>Metazoa</taxon>
        <taxon>Ecdysozoa</taxon>
        <taxon>Arthropoda</taxon>
        <taxon>Hexapoda</taxon>
        <taxon>Insecta</taxon>
        <taxon>Pterygota</taxon>
        <taxon>Neoptera</taxon>
        <taxon>Paraneoptera</taxon>
        <taxon>Hemiptera</taxon>
        <taxon>Sternorrhyncha</taxon>
        <taxon>Psylloidea</taxon>
        <taxon>Psyllidae</taxon>
        <taxon>Psyllinae</taxon>
        <taxon>Cacopsylla</taxon>
    </lineage>
</organism>
<proteinExistence type="predicted"/>
<protein>
    <submittedName>
        <fullName evidence="3">Uncharacterized protein</fullName>
    </submittedName>
</protein>
<feature type="chain" id="PRO_5036262599" evidence="2">
    <location>
        <begin position="23"/>
        <end position="121"/>
    </location>
</feature>
<feature type="region of interest" description="Disordered" evidence="1">
    <location>
        <begin position="51"/>
        <end position="71"/>
    </location>
</feature>
<feature type="region of interest" description="Disordered" evidence="1">
    <location>
        <begin position="101"/>
        <end position="121"/>
    </location>
</feature>
<feature type="compositionally biased region" description="Basic residues" evidence="1">
    <location>
        <begin position="53"/>
        <end position="63"/>
    </location>
</feature>
<dbReference type="EMBL" id="HBUF01385152">
    <property type="protein sequence ID" value="CAG6731868.1"/>
    <property type="molecule type" value="Transcribed_RNA"/>
</dbReference>
<dbReference type="EMBL" id="HBUF01328820">
    <property type="protein sequence ID" value="CAG6696467.1"/>
    <property type="molecule type" value="Transcribed_RNA"/>
</dbReference>
<name>A0A8D8YNE3_9HEMI</name>
<accession>A0A8D8YNE3</accession>
<dbReference type="EMBL" id="HBUF01328819">
    <property type="protein sequence ID" value="CAG6696466.1"/>
    <property type="molecule type" value="Transcribed_RNA"/>
</dbReference>